<organism evidence="9 10">
    <name type="scientific">Lysobacter stagni</name>
    <dbReference type="NCBI Taxonomy" id="3045172"/>
    <lineage>
        <taxon>Bacteria</taxon>
        <taxon>Pseudomonadati</taxon>
        <taxon>Pseudomonadota</taxon>
        <taxon>Gammaproteobacteria</taxon>
        <taxon>Lysobacterales</taxon>
        <taxon>Lysobacteraceae</taxon>
        <taxon>Lysobacter</taxon>
    </lineage>
</organism>
<name>A0ABT6XI35_9GAMM</name>
<keyword evidence="2" id="KW-0813">Transport</keyword>
<dbReference type="SUPFAM" id="SSF49452">
    <property type="entry name" value="Starch-binding domain-like"/>
    <property type="match status" value="1"/>
</dbReference>
<keyword evidence="5" id="KW-0472">Membrane</keyword>
<dbReference type="Pfam" id="PF25183">
    <property type="entry name" value="OMP_b-brl_4"/>
    <property type="match status" value="2"/>
</dbReference>
<dbReference type="InterPro" id="IPR013784">
    <property type="entry name" value="Carb-bd-like_fold"/>
</dbReference>
<evidence type="ECO:0000256" key="4">
    <source>
        <dbReference type="ARBA" id="ARBA00022692"/>
    </source>
</evidence>
<feature type="domain" description="TonB-dependent transporter Oar-like beta-barrel" evidence="8">
    <location>
        <begin position="358"/>
        <end position="875"/>
    </location>
</feature>
<evidence type="ECO:0000313" key="9">
    <source>
        <dbReference type="EMBL" id="MDI9239628.1"/>
    </source>
</evidence>
<dbReference type="Gene3D" id="2.40.170.20">
    <property type="entry name" value="TonB-dependent receptor, beta-barrel domain"/>
    <property type="match status" value="1"/>
</dbReference>
<evidence type="ECO:0000256" key="2">
    <source>
        <dbReference type="ARBA" id="ARBA00022448"/>
    </source>
</evidence>
<feature type="signal peptide" evidence="7">
    <location>
        <begin position="1"/>
        <end position="33"/>
    </location>
</feature>
<keyword evidence="6" id="KW-0998">Cell outer membrane</keyword>
<dbReference type="Gene3D" id="2.60.40.1120">
    <property type="entry name" value="Carboxypeptidase-like, regulatory domain"/>
    <property type="match status" value="1"/>
</dbReference>
<dbReference type="EMBL" id="JASGBI010000001">
    <property type="protein sequence ID" value="MDI9239628.1"/>
    <property type="molecule type" value="Genomic_DNA"/>
</dbReference>
<dbReference type="Gene3D" id="2.170.130.10">
    <property type="entry name" value="TonB-dependent receptor, plug domain"/>
    <property type="match status" value="1"/>
</dbReference>
<dbReference type="InterPro" id="IPR036942">
    <property type="entry name" value="Beta-barrel_TonB_sf"/>
</dbReference>
<dbReference type="InterPro" id="IPR037066">
    <property type="entry name" value="Plug_dom_sf"/>
</dbReference>
<evidence type="ECO:0000259" key="8">
    <source>
        <dbReference type="Pfam" id="PF25183"/>
    </source>
</evidence>
<proteinExistence type="predicted"/>
<gene>
    <name evidence="9" type="ORF">QLQ15_12005</name>
</gene>
<accession>A0ABT6XI35</accession>
<keyword evidence="3" id="KW-1134">Transmembrane beta strand</keyword>
<feature type="chain" id="PRO_5046744016" evidence="7">
    <location>
        <begin position="34"/>
        <end position="990"/>
    </location>
</feature>
<evidence type="ECO:0000256" key="6">
    <source>
        <dbReference type="ARBA" id="ARBA00023237"/>
    </source>
</evidence>
<protein>
    <submittedName>
        <fullName evidence="9">TonB-dependent receptor</fullName>
    </submittedName>
</protein>
<evidence type="ECO:0000256" key="5">
    <source>
        <dbReference type="ARBA" id="ARBA00023136"/>
    </source>
</evidence>
<evidence type="ECO:0000313" key="10">
    <source>
        <dbReference type="Proteomes" id="UP001321580"/>
    </source>
</evidence>
<dbReference type="SUPFAM" id="SSF56935">
    <property type="entry name" value="Porins"/>
    <property type="match status" value="1"/>
</dbReference>
<keyword evidence="7" id="KW-0732">Signal</keyword>
<dbReference type="InterPro" id="IPR039426">
    <property type="entry name" value="TonB-dep_rcpt-like"/>
</dbReference>
<keyword evidence="10" id="KW-1185">Reference proteome</keyword>
<feature type="domain" description="TonB-dependent transporter Oar-like beta-barrel" evidence="8">
    <location>
        <begin position="258"/>
        <end position="327"/>
    </location>
</feature>
<dbReference type="PANTHER" id="PTHR30069">
    <property type="entry name" value="TONB-DEPENDENT OUTER MEMBRANE RECEPTOR"/>
    <property type="match status" value="1"/>
</dbReference>
<keyword evidence="4" id="KW-0812">Transmembrane</keyword>
<comment type="caution">
    <text evidence="9">The sequence shown here is derived from an EMBL/GenBank/DDBJ whole genome shotgun (WGS) entry which is preliminary data.</text>
</comment>
<dbReference type="InterPro" id="IPR057601">
    <property type="entry name" value="Oar-like_b-barrel"/>
</dbReference>
<dbReference type="PANTHER" id="PTHR30069:SF46">
    <property type="entry name" value="OAR PROTEIN"/>
    <property type="match status" value="1"/>
</dbReference>
<sequence length="990" mass="108888">MNSQLKFPRRPAPRLLACALASCLAMAAPVAMAQSTSATIRGQITVDSAPATEAQVTATNTATGLTRRVQAINGTYNLGGLPPGTYRIDAVANGQTTTKTVTLQVGQTATLNLAAGGVTETGPVEGATTVETVTVTGEALPEVKTSEIATYVTSKQIDMLPQGSRNFLSFADLAPGVDFQRGSEGSTRIRSGAGAPNGINVYIDGVGQKDYVLRGGISGQDSTSGNPFPQSAIGEYKVITQNYKAEYDQLNSAAIVATTRSGTNDFEGSFFWDRTMKDWRTRTLFEERLDTKSETGETQYGATFGGPILRDVAHFFVAYEAKEFDRPRSLALGEGFQIDQLPPDLQEEAGTGLFVAPFKEDLYFAKIDWLIGEDHYFEFTTKYRDESELTNIGGTTLPSYGTDKLNEETRVDLRYQYTNGPWLNDAHLTYEDASFNPSPATDGLGYNLINFNGTNVNDRLIVRSGAGSDFQDKGQKGWGFQDDLTFTGLQGHTMKMGVKFKDVDVNAIERQPYNPQFTYDVNGSLTQPIHVRFGSALPGVGDGSAKSSNKQYGIYFQDDWEVNDKLIVNLGLRYDYEESPSYTDFVTPADAVAALRASTAINAPNSGVDIDKFISTGNNRDSFKDGWQPRVGFSYDLNADQRHVIYGGAGRAYDRNLFDWLQLEITKATFPATNVYFRRADGTCPIASQPCIDFNPAFFDPATLASLAAPNGEGREVFLLSNDLKVPYSDQFSLGMRNTVGQWQTDATLSYVESHDGFAWLLGNRRPDGSFFAPGFQWGSPFNQGLAGFSNLILGVNGLKTRTSSLYLKAEKPYTVESGWGVTFAYTFQHAREMRESPEVFALDFPTLGQYGWNDAEVPDHRLVVTGLYDGPWGMTFSGKLSVSSKIPRYYVNCFNVDKANNCFIDQYKPDGTYGFRQVDLAMQKEFDTGAGFRMWVRGDILNVFDWNNFDGYNDFPGNFGSPANPNFGEPTAQNAYPTRTFKLSMGFNF</sequence>
<keyword evidence="9" id="KW-0675">Receptor</keyword>
<comment type="subcellular location">
    <subcellularLocation>
        <location evidence="1">Cell outer membrane</location>
        <topology evidence="1">Multi-pass membrane protein</topology>
    </subcellularLocation>
</comment>
<dbReference type="Proteomes" id="UP001321580">
    <property type="component" value="Unassembled WGS sequence"/>
</dbReference>
<dbReference type="RefSeq" id="WP_283213003.1">
    <property type="nucleotide sequence ID" value="NZ_JASGBI010000001.1"/>
</dbReference>
<evidence type="ECO:0000256" key="3">
    <source>
        <dbReference type="ARBA" id="ARBA00022452"/>
    </source>
</evidence>
<reference evidence="9 10" key="1">
    <citation type="submission" date="2023-05" db="EMBL/GenBank/DDBJ databases">
        <title>Lysobacter sp. strain LF1 Genome sequencing and assembly.</title>
        <authorList>
            <person name="Jung Y."/>
        </authorList>
    </citation>
    <scope>NUCLEOTIDE SEQUENCE [LARGE SCALE GENOMIC DNA]</scope>
    <source>
        <strain evidence="9 10">LF1</strain>
    </source>
</reference>
<evidence type="ECO:0000256" key="7">
    <source>
        <dbReference type="SAM" id="SignalP"/>
    </source>
</evidence>
<evidence type="ECO:0000256" key="1">
    <source>
        <dbReference type="ARBA" id="ARBA00004571"/>
    </source>
</evidence>
<dbReference type="Pfam" id="PF13620">
    <property type="entry name" value="CarboxypepD_reg"/>
    <property type="match status" value="1"/>
</dbReference>